<dbReference type="SUPFAM" id="SSF50729">
    <property type="entry name" value="PH domain-like"/>
    <property type="match status" value="2"/>
</dbReference>
<dbReference type="PROSITE" id="PS50125">
    <property type="entry name" value="GUANYLATE_CYCLASE_2"/>
    <property type="match status" value="1"/>
</dbReference>
<dbReference type="GO" id="GO:0016459">
    <property type="term" value="C:myosin complex"/>
    <property type="evidence" value="ECO:0007669"/>
    <property type="project" value="InterPro"/>
</dbReference>
<reference evidence="5 6" key="1">
    <citation type="submission" date="2018-03" db="EMBL/GenBank/DDBJ databases">
        <authorList>
            <person name="Fogelqvist J."/>
        </authorList>
    </citation>
    <scope>NUCLEOTIDE SEQUENCE [LARGE SCALE GENOMIC DNA]</scope>
</reference>
<evidence type="ECO:0000313" key="5">
    <source>
        <dbReference type="EMBL" id="SPQ98415.1"/>
    </source>
</evidence>
<evidence type="ECO:0000259" key="2">
    <source>
        <dbReference type="PROSITE" id="PS50003"/>
    </source>
</evidence>
<dbReference type="Gene3D" id="2.30.29.30">
    <property type="entry name" value="Pleckstrin-homology domain (PH domain)/Phosphotyrosine-binding domain (PTB)"/>
    <property type="match status" value="2"/>
</dbReference>
<dbReference type="PANTHER" id="PTHR43081:SF1">
    <property type="entry name" value="ADENYLATE CYCLASE, TERMINAL-DIFFERENTIATION SPECIFIC"/>
    <property type="match status" value="1"/>
</dbReference>
<feature type="domain" description="PH" evidence="2">
    <location>
        <begin position="205"/>
        <end position="318"/>
    </location>
</feature>
<geneLocation type="mitochondrion" evidence="5"/>
<dbReference type="SUPFAM" id="SSF55073">
    <property type="entry name" value="Nucleotide cyclase"/>
    <property type="match status" value="1"/>
</dbReference>
<protein>
    <recommendedName>
        <fullName evidence="7">PH domain-containing protein</fullName>
    </recommendedName>
</protein>
<dbReference type="InterPro" id="IPR050697">
    <property type="entry name" value="Adenylyl/Guanylyl_Cyclase_3/4"/>
</dbReference>
<evidence type="ECO:0000313" key="6">
    <source>
        <dbReference type="Proteomes" id="UP000290189"/>
    </source>
</evidence>
<dbReference type="Proteomes" id="UP000290189">
    <property type="component" value="Unassembled WGS sequence"/>
</dbReference>
<evidence type="ECO:0000256" key="1">
    <source>
        <dbReference type="SAM" id="MobiDB-lite"/>
    </source>
</evidence>
<evidence type="ECO:0000259" key="4">
    <source>
        <dbReference type="PROSITE" id="PS51757"/>
    </source>
</evidence>
<dbReference type="Gene3D" id="3.30.70.1230">
    <property type="entry name" value="Nucleotide cyclase"/>
    <property type="match status" value="1"/>
</dbReference>
<dbReference type="SMART" id="SM00233">
    <property type="entry name" value="PH"/>
    <property type="match status" value="2"/>
</dbReference>
<dbReference type="Pfam" id="PF06017">
    <property type="entry name" value="Myosin_TH1"/>
    <property type="match status" value="1"/>
</dbReference>
<dbReference type="PANTHER" id="PTHR43081">
    <property type="entry name" value="ADENYLATE CYCLASE, TERMINAL-DIFFERENTIATION SPECIFIC-RELATED"/>
    <property type="match status" value="1"/>
</dbReference>
<dbReference type="PROSITE" id="PS50003">
    <property type="entry name" value="PH_DOMAIN"/>
    <property type="match status" value="2"/>
</dbReference>
<dbReference type="Pfam" id="PF00211">
    <property type="entry name" value="Guanylate_cyc"/>
    <property type="match status" value="1"/>
</dbReference>
<dbReference type="InterPro" id="IPR011993">
    <property type="entry name" value="PH-like_dom_sf"/>
</dbReference>
<dbReference type="AlphaFoldDB" id="A0A3P3YE04"/>
<dbReference type="InterPro" id="IPR001849">
    <property type="entry name" value="PH_domain"/>
</dbReference>
<keyword evidence="5" id="KW-0496">Mitochondrion</keyword>
<evidence type="ECO:0008006" key="7">
    <source>
        <dbReference type="Google" id="ProtNLM"/>
    </source>
</evidence>
<feature type="region of interest" description="Disordered" evidence="1">
    <location>
        <begin position="671"/>
        <end position="699"/>
    </location>
</feature>
<dbReference type="GO" id="GO:0035556">
    <property type="term" value="P:intracellular signal transduction"/>
    <property type="evidence" value="ECO:0007669"/>
    <property type="project" value="InterPro"/>
</dbReference>
<dbReference type="GO" id="GO:0009190">
    <property type="term" value="P:cyclic nucleotide biosynthetic process"/>
    <property type="evidence" value="ECO:0007669"/>
    <property type="project" value="InterPro"/>
</dbReference>
<accession>A0A3P3YE04</accession>
<dbReference type="EMBL" id="OVEO01000009">
    <property type="protein sequence ID" value="SPQ98415.1"/>
    <property type="molecule type" value="Genomic_DNA"/>
</dbReference>
<organism evidence="5 6">
    <name type="scientific">Plasmodiophora brassicae</name>
    <name type="common">Clubroot disease agent</name>
    <dbReference type="NCBI Taxonomy" id="37360"/>
    <lineage>
        <taxon>Eukaryota</taxon>
        <taxon>Sar</taxon>
        <taxon>Rhizaria</taxon>
        <taxon>Endomyxa</taxon>
        <taxon>Phytomyxea</taxon>
        <taxon>Plasmodiophorida</taxon>
        <taxon>Plasmodiophoridae</taxon>
        <taxon>Plasmodiophora</taxon>
    </lineage>
</organism>
<dbReference type="Pfam" id="PF00169">
    <property type="entry name" value="PH"/>
    <property type="match status" value="2"/>
</dbReference>
<evidence type="ECO:0000259" key="3">
    <source>
        <dbReference type="PROSITE" id="PS50125"/>
    </source>
</evidence>
<feature type="compositionally biased region" description="Low complexity" evidence="1">
    <location>
        <begin position="674"/>
        <end position="686"/>
    </location>
</feature>
<sequence length="699" mass="76787">MCDNGGGTIDDVVADHLAVAYDADLRGVLPADEGVRFTAAVVKVNRRGRRQQRALVVTQRALYNFRPGRFARYRRRIALERITGVVLARDSNEVVFQVVGEYDYRYDVVDRIGLLEAVGSSAERLTGRTFLACIAEDARLASYVLTKRQWRHASADLLRKRASDDVFRAAAAVAHPTSATWFERARAFLARRLSSGNDAGGGPRSPGHEGWLTYRDPRDDAWRQKFAVMRDMTLALHEPHLKGSIDVAGCRVTTVQGDDRPLLRRVALLAASGARVPTRVPAVVFSVRARRSNRTIRLGASDDAEADRWTRAIRDAGADTRLDGWLLKQDPVSYSWRRRYVVLVGTHCWYFEMGDTLSISLLSFNAEAAVEAQGVTMPGASSGGGGAFHGFRYRFVVHDGRRAHHLAADSLQSRNHWVTSISSMIGANSGPVRADVKRRSLPIAVVESLKQVAPQTRVVLVVSDVQGSTRLWDCEPDAMNASLEDHDRTLRALLKAHSGYEVKTEGDAFLVAFFNEPDAIRWCIDVQQRLLACDWPEALLRQPEACPVYDQDTLLFRGLRVRMGIHSGTPSHRRSSVTTRIEYSGPDVHLAYAVSGAANGGQILLSGSSADKALAQRRAPDGDLHAVLHPIPGLFTLHDVRTPQALSECWIPGLEKRAAVLPALRARPYDPLASASSPGSSTGGRSWPALSNVRAVAPP</sequence>
<feature type="domain" description="TH1" evidence="4">
    <location>
        <begin position="1"/>
        <end position="180"/>
    </location>
</feature>
<name>A0A3P3YE04_PLABS</name>
<dbReference type="PROSITE" id="PS51757">
    <property type="entry name" value="TH1"/>
    <property type="match status" value="1"/>
</dbReference>
<dbReference type="InterPro" id="IPR001054">
    <property type="entry name" value="A/G_cyclase"/>
</dbReference>
<dbReference type="CDD" id="cd07302">
    <property type="entry name" value="CHD"/>
    <property type="match status" value="1"/>
</dbReference>
<proteinExistence type="predicted"/>
<feature type="domain" description="PH" evidence="2">
    <location>
        <begin position="319"/>
        <end position="426"/>
    </location>
</feature>
<dbReference type="CDD" id="cd00821">
    <property type="entry name" value="PH"/>
    <property type="match status" value="1"/>
</dbReference>
<dbReference type="InterPro" id="IPR010926">
    <property type="entry name" value="Myosin_TH1"/>
</dbReference>
<dbReference type="SMART" id="SM00044">
    <property type="entry name" value="CYCc"/>
    <property type="match status" value="1"/>
</dbReference>
<dbReference type="GO" id="GO:0003774">
    <property type="term" value="F:cytoskeletal motor activity"/>
    <property type="evidence" value="ECO:0007669"/>
    <property type="project" value="InterPro"/>
</dbReference>
<gene>
    <name evidence="5" type="ORF">PLBR_LOCUS5630</name>
</gene>
<feature type="domain" description="Guanylate cyclase" evidence="3">
    <location>
        <begin position="459"/>
        <end position="595"/>
    </location>
</feature>
<dbReference type="InterPro" id="IPR029787">
    <property type="entry name" value="Nucleotide_cyclase"/>
</dbReference>